<dbReference type="Proteomes" id="UP000095392">
    <property type="component" value="Unassembled WGS sequence"/>
</dbReference>
<organism evidence="1 2">
    <name type="scientific">Alteromonas macleodii</name>
    <name type="common">Pseudoalteromonas macleodii</name>
    <dbReference type="NCBI Taxonomy" id="28108"/>
    <lineage>
        <taxon>Bacteria</taxon>
        <taxon>Pseudomonadati</taxon>
        <taxon>Pseudomonadota</taxon>
        <taxon>Gammaproteobacteria</taxon>
        <taxon>Alteromonadales</taxon>
        <taxon>Alteromonadaceae</taxon>
        <taxon>Alteromonas/Salinimonas group</taxon>
        <taxon>Alteromonas</taxon>
    </lineage>
</organism>
<comment type="caution">
    <text evidence="1">The sequence shown here is derived from an EMBL/GenBank/DDBJ whole genome shotgun (WGS) entry which is preliminary data.</text>
</comment>
<gene>
    <name evidence="1" type="ORF">BFV95_4880</name>
</gene>
<evidence type="ECO:0000313" key="2">
    <source>
        <dbReference type="Proteomes" id="UP000095392"/>
    </source>
</evidence>
<dbReference type="EMBL" id="MIPY01000073">
    <property type="protein sequence ID" value="OES24041.1"/>
    <property type="molecule type" value="Genomic_DNA"/>
</dbReference>
<protein>
    <submittedName>
        <fullName evidence="1">Uncharacterized protein</fullName>
    </submittedName>
</protein>
<keyword evidence="2" id="KW-1185">Reference proteome</keyword>
<sequence>MTQPTQLQKSEVSVLRILAARQYQMQGPEQTLLAARFEGVEKGKLKFTSCHEDYPITAHLSPQMATQMISTQPPKQDEVDVQQPLFNHAFDFAFEINSHDKDAEDVTADMIRRAMIERLMSLDDAELVQACGWLDMSERVE</sequence>
<dbReference type="AlphaFoldDB" id="A0AB36FML0"/>
<dbReference type="RefSeq" id="WP_069945585.1">
    <property type="nucleotide sequence ID" value="NZ_MIPW01000046.1"/>
</dbReference>
<name>A0AB36FML0_ALTMA</name>
<evidence type="ECO:0000313" key="1">
    <source>
        <dbReference type="EMBL" id="OES24041.1"/>
    </source>
</evidence>
<proteinExistence type="predicted"/>
<accession>A0AB36FML0</accession>
<reference evidence="1 2" key="1">
    <citation type="submission" date="2016-09" db="EMBL/GenBank/DDBJ databases">
        <title>Draft Genome Sequence of four Alteromonas macleodii strains isolated from copper coupons and grown long-term at elevated copper levels.</title>
        <authorList>
            <person name="Cusick K."/>
            <person name="Dale J."/>
            <person name="Little B."/>
            <person name="Biffinger J."/>
        </authorList>
    </citation>
    <scope>NUCLEOTIDE SEQUENCE [LARGE SCALE GENOMIC DNA]</scope>
    <source>
        <strain evidence="1 2">KCP01</strain>
    </source>
</reference>